<evidence type="ECO:0000313" key="1">
    <source>
        <dbReference type="EMBL" id="KAI0046528.1"/>
    </source>
</evidence>
<evidence type="ECO:0000313" key="2">
    <source>
        <dbReference type="Proteomes" id="UP000814033"/>
    </source>
</evidence>
<keyword evidence="2" id="KW-1185">Reference proteome</keyword>
<dbReference type="Proteomes" id="UP000814033">
    <property type="component" value="Unassembled WGS sequence"/>
</dbReference>
<proteinExistence type="predicted"/>
<protein>
    <submittedName>
        <fullName evidence="1">Uncharacterized protein</fullName>
    </submittedName>
</protein>
<sequence>MDHTKSLKRRREADGLERDFEEGVDTSADAALEFTRNDEFWLKDGTIVLVCAAVGFRVHQSVLSMHSTVFRDMFEHSSPGRDEHFEECAVVRLHDSADDMHHLLKTLYFRSYGQDKSKLGLPRLTSLLRMARKYFIEELQAELIKHLTVLFPSTLEKYRSPERDEAVPGDFDPMLGVAISEEFDVPTILPVALYLSSRLGLPAILDGGPPHASVPRAILLFREELMGRIADDGEDGDGHSFFARFPCRKSSTCPGLKQTAMNLEWRRYRRLEIHIFKMRPATEACFGADTCKHCLATWTKGEMAYQDALWKNLPSCCQRPSMYTWDALMDPVTTV</sequence>
<reference evidence="1" key="1">
    <citation type="submission" date="2021-02" db="EMBL/GenBank/DDBJ databases">
        <authorList>
            <consortium name="DOE Joint Genome Institute"/>
            <person name="Ahrendt S."/>
            <person name="Looney B.P."/>
            <person name="Miyauchi S."/>
            <person name="Morin E."/>
            <person name="Drula E."/>
            <person name="Courty P.E."/>
            <person name="Chicoki N."/>
            <person name="Fauchery L."/>
            <person name="Kohler A."/>
            <person name="Kuo A."/>
            <person name="Labutti K."/>
            <person name="Pangilinan J."/>
            <person name="Lipzen A."/>
            <person name="Riley R."/>
            <person name="Andreopoulos W."/>
            <person name="He G."/>
            <person name="Johnson J."/>
            <person name="Barry K.W."/>
            <person name="Grigoriev I.V."/>
            <person name="Nagy L."/>
            <person name="Hibbett D."/>
            <person name="Henrissat B."/>
            <person name="Matheny P.B."/>
            <person name="Labbe J."/>
            <person name="Martin F."/>
        </authorList>
    </citation>
    <scope>NUCLEOTIDE SEQUENCE</scope>
    <source>
        <strain evidence="1">FP105234-sp</strain>
    </source>
</reference>
<reference evidence="1" key="2">
    <citation type="journal article" date="2022" name="New Phytol.">
        <title>Evolutionary transition to the ectomycorrhizal habit in the genomes of a hyperdiverse lineage of mushroom-forming fungi.</title>
        <authorList>
            <person name="Looney B."/>
            <person name="Miyauchi S."/>
            <person name="Morin E."/>
            <person name="Drula E."/>
            <person name="Courty P.E."/>
            <person name="Kohler A."/>
            <person name="Kuo A."/>
            <person name="LaButti K."/>
            <person name="Pangilinan J."/>
            <person name="Lipzen A."/>
            <person name="Riley R."/>
            <person name="Andreopoulos W."/>
            <person name="He G."/>
            <person name="Johnson J."/>
            <person name="Nolan M."/>
            <person name="Tritt A."/>
            <person name="Barry K.W."/>
            <person name="Grigoriev I.V."/>
            <person name="Nagy L.G."/>
            <person name="Hibbett D."/>
            <person name="Henrissat B."/>
            <person name="Matheny P.B."/>
            <person name="Labbe J."/>
            <person name="Martin F.M."/>
        </authorList>
    </citation>
    <scope>NUCLEOTIDE SEQUENCE</scope>
    <source>
        <strain evidence="1">FP105234-sp</strain>
    </source>
</reference>
<accession>A0ACB8RR10</accession>
<name>A0ACB8RR10_9AGAM</name>
<comment type="caution">
    <text evidence="1">The sequence shown here is derived from an EMBL/GenBank/DDBJ whole genome shotgun (WGS) entry which is preliminary data.</text>
</comment>
<dbReference type="EMBL" id="MU275923">
    <property type="protein sequence ID" value="KAI0046528.1"/>
    <property type="molecule type" value="Genomic_DNA"/>
</dbReference>
<gene>
    <name evidence="1" type="ORF">FA95DRAFT_1559987</name>
</gene>
<organism evidence="1 2">
    <name type="scientific">Auriscalpium vulgare</name>
    <dbReference type="NCBI Taxonomy" id="40419"/>
    <lineage>
        <taxon>Eukaryota</taxon>
        <taxon>Fungi</taxon>
        <taxon>Dikarya</taxon>
        <taxon>Basidiomycota</taxon>
        <taxon>Agaricomycotina</taxon>
        <taxon>Agaricomycetes</taxon>
        <taxon>Russulales</taxon>
        <taxon>Auriscalpiaceae</taxon>
        <taxon>Auriscalpium</taxon>
    </lineage>
</organism>